<dbReference type="GO" id="GO:0005524">
    <property type="term" value="F:ATP binding"/>
    <property type="evidence" value="ECO:0007669"/>
    <property type="project" value="UniProtKB-KW"/>
</dbReference>
<dbReference type="EMBL" id="JAAVJB010000036">
    <property type="protein sequence ID" value="NJP66100.1"/>
    <property type="molecule type" value="Genomic_DNA"/>
</dbReference>
<evidence type="ECO:0000313" key="6">
    <source>
        <dbReference type="EMBL" id="NJP66100.1"/>
    </source>
</evidence>
<dbReference type="InterPro" id="IPR027417">
    <property type="entry name" value="P-loop_NTPase"/>
</dbReference>
<feature type="coiled-coil region" evidence="4">
    <location>
        <begin position="260"/>
        <end position="304"/>
    </location>
</feature>
<evidence type="ECO:0000256" key="2">
    <source>
        <dbReference type="ARBA" id="ARBA00022741"/>
    </source>
</evidence>
<dbReference type="PANTHER" id="PTHR19211:SF14">
    <property type="entry name" value="ATP-BINDING CASSETTE SUB-FAMILY F MEMBER 1"/>
    <property type="match status" value="1"/>
</dbReference>
<keyword evidence="1" id="KW-0677">Repeat</keyword>
<dbReference type="SMART" id="SM00382">
    <property type="entry name" value="AAA"/>
    <property type="match status" value="2"/>
</dbReference>
<keyword evidence="3 6" id="KW-0067">ATP-binding</keyword>
<dbReference type="CDD" id="cd03221">
    <property type="entry name" value="ABCF_EF-3"/>
    <property type="match status" value="2"/>
</dbReference>
<keyword evidence="4" id="KW-0175">Coiled coil</keyword>
<name>A0ABX1AIP5_9ACTN</name>
<dbReference type="Gene3D" id="3.40.50.300">
    <property type="entry name" value="P-loop containing nucleotide triphosphate hydrolases"/>
    <property type="match status" value="2"/>
</dbReference>
<sequence>MIAVNAVELRAGARVLIESASFRVAAGDRVGLVGRNGAGKTTLTKCLAGEGVPAGGTITRSGEVGYLPQDPRTGDLDCLARDRILSARGLDTVITRMRENEDRMANGKGATREKAMRKYERLETEFLTKGGYAAEAEAATIAASLGLPDRVLGQPLHTLSGGQRRRVELARILFSDADTLLLDEPTNHLDADSVVWLRDFLRTFRGGLIVISHDIDLVETVVNKVFYLDANRSRIDVYNMGWKQYLTQREADERRRRRERANAEKKAAALHSQADKMRAKATKATAAQNMAKRADRLLAGLEEQRRSDKVAKLRFPDPAPCGKTPLTAEGLSKSYGSLEIFTDVDLAIDRGSRVVILGLNGAGKTTLLRLLAGVEPADTGSVAPGHGLKLGYYAQEHETLDPDRTVLENMRSSAPDMDLVDVRKTLGSFLFSGDDVDKPAGVLSGGEKTRLALATLVVSSANVLLLDEPTNNLDPASREEILGALRTFTGAVVLVTHDEGAVDALEPERIILLPDGVEDLWSADYADLVTLA</sequence>
<dbReference type="InterPro" id="IPR003439">
    <property type="entry name" value="ABC_transporter-like_ATP-bd"/>
</dbReference>
<evidence type="ECO:0000256" key="3">
    <source>
        <dbReference type="ARBA" id="ARBA00022840"/>
    </source>
</evidence>
<accession>A0ABX1AIP5</accession>
<dbReference type="PROSITE" id="PS50893">
    <property type="entry name" value="ABC_TRANSPORTER_2"/>
    <property type="match status" value="2"/>
</dbReference>
<dbReference type="PROSITE" id="PS00211">
    <property type="entry name" value="ABC_TRANSPORTER_1"/>
    <property type="match status" value="2"/>
</dbReference>
<dbReference type="InterPro" id="IPR032781">
    <property type="entry name" value="ABC_tran_Xtn"/>
</dbReference>
<dbReference type="InterPro" id="IPR050611">
    <property type="entry name" value="ABCF"/>
</dbReference>
<dbReference type="InterPro" id="IPR017871">
    <property type="entry name" value="ABC_transporter-like_CS"/>
</dbReference>
<comment type="caution">
    <text evidence="6">The sequence shown here is derived from an EMBL/GenBank/DDBJ whole genome shotgun (WGS) entry which is preliminary data.</text>
</comment>
<feature type="domain" description="ABC transporter" evidence="5">
    <location>
        <begin position="2"/>
        <end position="255"/>
    </location>
</feature>
<proteinExistence type="predicted"/>
<dbReference type="RefSeq" id="WP_167932625.1">
    <property type="nucleotide sequence ID" value="NZ_JAAVJB010000036.1"/>
</dbReference>
<dbReference type="Proteomes" id="UP000746503">
    <property type="component" value="Unassembled WGS sequence"/>
</dbReference>
<evidence type="ECO:0000259" key="5">
    <source>
        <dbReference type="PROSITE" id="PS50893"/>
    </source>
</evidence>
<feature type="domain" description="ABC transporter" evidence="5">
    <location>
        <begin position="326"/>
        <end position="531"/>
    </location>
</feature>
<keyword evidence="7" id="KW-1185">Reference proteome</keyword>
<evidence type="ECO:0000256" key="4">
    <source>
        <dbReference type="SAM" id="Coils"/>
    </source>
</evidence>
<reference evidence="6 7" key="1">
    <citation type="submission" date="2020-03" db="EMBL/GenBank/DDBJ databases">
        <title>Draft genome of Streptomyces sp. ventii, isolated from the Axial Seamount in the Pacific Ocean, and resequencing of the two type strains Streptomyces lonarensis strain NCL 716 and Streptomyces bohaiensis strain 11A07.</title>
        <authorList>
            <person name="Loughran R.M."/>
            <person name="Pfannmuller K.M."/>
            <person name="Wasson B.J."/>
            <person name="Deadmond M.C."/>
            <person name="Paddock B.E."/>
            <person name="Koyack M.J."/>
            <person name="Gallegos D.A."/>
            <person name="Mitchell E.A."/>
            <person name="Ushijima B."/>
            <person name="Saw J.H."/>
            <person name="Mcphail K.L."/>
            <person name="Videau P."/>
        </authorList>
    </citation>
    <scope>NUCLEOTIDE SEQUENCE [LARGE SCALE GENOMIC DNA]</scope>
    <source>
        <strain evidence="7">5675061</strain>
    </source>
</reference>
<dbReference type="InterPro" id="IPR003593">
    <property type="entry name" value="AAA+_ATPase"/>
</dbReference>
<keyword evidence="2" id="KW-0547">Nucleotide-binding</keyword>
<organism evidence="6 7">
    <name type="scientific">Streptomyces spiramenti</name>
    <dbReference type="NCBI Taxonomy" id="2720606"/>
    <lineage>
        <taxon>Bacteria</taxon>
        <taxon>Bacillati</taxon>
        <taxon>Actinomycetota</taxon>
        <taxon>Actinomycetes</taxon>
        <taxon>Kitasatosporales</taxon>
        <taxon>Streptomycetaceae</taxon>
        <taxon>Streptomyces</taxon>
    </lineage>
</organism>
<dbReference type="SUPFAM" id="SSF52540">
    <property type="entry name" value="P-loop containing nucleoside triphosphate hydrolases"/>
    <property type="match status" value="2"/>
</dbReference>
<dbReference type="Pfam" id="PF00005">
    <property type="entry name" value="ABC_tran"/>
    <property type="match status" value="2"/>
</dbReference>
<evidence type="ECO:0000256" key="1">
    <source>
        <dbReference type="ARBA" id="ARBA00022737"/>
    </source>
</evidence>
<dbReference type="PANTHER" id="PTHR19211">
    <property type="entry name" value="ATP-BINDING TRANSPORT PROTEIN-RELATED"/>
    <property type="match status" value="1"/>
</dbReference>
<dbReference type="Pfam" id="PF12848">
    <property type="entry name" value="ABC_tran_Xtn"/>
    <property type="match status" value="1"/>
</dbReference>
<gene>
    <name evidence="6" type="ORF">HCJ92_07295</name>
</gene>
<protein>
    <submittedName>
        <fullName evidence="6">ABC-F family ATP-binding cassette domain-containing protein</fullName>
    </submittedName>
</protein>
<evidence type="ECO:0000313" key="7">
    <source>
        <dbReference type="Proteomes" id="UP000746503"/>
    </source>
</evidence>